<name>A0ABX1GLF1_9FLAO</name>
<keyword evidence="1" id="KW-0732">Signal</keyword>
<dbReference type="Proteomes" id="UP000718451">
    <property type="component" value="Unassembled WGS sequence"/>
</dbReference>
<organism evidence="3 4">
    <name type="scientific">Croceivirga thetidis</name>
    <dbReference type="NCBI Taxonomy" id="2721623"/>
    <lineage>
        <taxon>Bacteria</taxon>
        <taxon>Pseudomonadati</taxon>
        <taxon>Bacteroidota</taxon>
        <taxon>Flavobacteriia</taxon>
        <taxon>Flavobacteriales</taxon>
        <taxon>Flavobacteriaceae</taxon>
        <taxon>Croceivirga</taxon>
    </lineage>
</organism>
<dbReference type="EMBL" id="JAAWWL010000001">
    <property type="protein sequence ID" value="NKI30728.1"/>
    <property type="molecule type" value="Genomic_DNA"/>
</dbReference>
<protein>
    <submittedName>
        <fullName evidence="3">Dabb family protein</fullName>
    </submittedName>
</protein>
<feature type="signal peptide" evidence="1">
    <location>
        <begin position="1"/>
        <end position="18"/>
    </location>
</feature>
<dbReference type="Gene3D" id="3.30.70.100">
    <property type="match status" value="1"/>
</dbReference>
<feature type="chain" id="PRO_5045185417" evidence="1">
    <location>
        <begin position="19"/>
        <end position="132"/>
    </location>
</feature>
<accession>A0ABX1GLF1</accession>
<comment type="caution">
    <text evidence="3">The sequence shown here is derived from an EMBL/GenBank/DDBJ whole genome shotgun (WGS) entry which is preliminary data.</text>
</comment>
<evidence type="ECO:0000313" key="3">
    <source>
        <dbReference type="EMBL" id="NKI30728.1"/>
    </source>
</evidence>
<gene>
    <name evidence="3" type="ORF">HCU67_02145</name>
</gene>
<dbReference type="SUPFAM" id="SSF54909">
    <property type="entry name" value="Dimeric alpha+beta barrel"/>
    <property type="match status" value="1"/>
</dbReference>
<dbReference type="PROSITE" id="PS51502">
    <property type="entry name" value="S_R_A_B_BARREL"/>
    <property type="match status" value="1"/>
</dbReference>
<dbReference type="InterPro" id="IPR011008">
    <property type="entry name" value="Dimeric_a/b-barrel"/>
</dbReference>
<keyword evidence="4" id="KW-1185">Reference proteome</keyword>
<evidence type="ECO:0000259" key="2">
    <source>
        <dbReference type="PROSITE" id="PS51502"/>
    </source>
</evidence>
<evidence type="ECO:0000256" key="1">
    <source>
        <dbReference type="SAM" id="SignalP"/>
    </source>
</evidence>
<dbReference type="Pfam" id="PF07876">
    <property type="entry name" value="Dabb"/>
    <property type="match status" value="1"/>
</dbReference>
<feature type="domain" description="Stress-response A/B barrel" evidence="2">
    <location>
        <begin position="31"/>
        <end position="127"/>
    </location>
</feature>
<proteinExistence type="predicted"/>
<reference evidence="3 4" key="1">
    <citation type="submission" date="2020-04" db="EMBL/GenBank/DDBJ databases">
        <authorList>
            <person name="Yoon J."/>
        </authorList>
    </citation>
    <scope>NUCLEOTIDE SEQUENCE [LARGE SCALE GENOMIC DNA]</scope>
    <source>
        <strain evidence="3 4">DJ-13</strain>
    </source>
</reference>
<dbReference type="InterPro" id="IPR013097">
    <property type="entry name" value="Dabb"/>
</dbReference>
<dbReference type="RefSeq" id="WP_168550964.1">
    <property type="nucleotide sequence ID" value="NZ_JAAWWL010000001.1"/>
</dbReference>
<dbReference type="SMART" id="SM00886">
    <property type="entry name" value="Dabb"/>
    <property type="match status" value="1"/>
</dbReference>
<evidence type="ECO:0000313" key="4">
    <source>
        <dbReference type="Proteomes" id="UP000718451"/>
    </source>
</evidence>
<sequence length="132" mass="15351">MKKTIIILALVLGSNLLAQEKETMHSFDSNFAHVVYFWFNEPENENHHKQFEASLTKFLNNSKYAKTNFMGKPPKAVRDVVDDSFTYNLIVSFESAEAQEKYQEEEAHLIFIEECKDLWQRVIVYDAIGVAQ</sequence>